<keyword evidence="2" id="KW-1185">Reference proteome</keyword>
<organism evidence="1 2">
    <name type="scientific">Halorientalis persicus</name>
    <dbReference type="NCBI Taxonomy" id="1367881"/>
    <lineage>
        <taxon>Archaea</taxon>
        <taxon>Methanobacteriati</taxon>
        <taxon>Methanobacteriota</taxon>
        <taxon>Stenosarchaea group</taxon>
        <taxon>Halobacteria</taxon>
        <taxon>Halobacteriales</taxon>
        <taxon>Haloarculaceae</taxon>
        <taxon>Halorientalis</taxon>
    </lineage>
</organism>
<evidence type="ECO:0000313" key="2">
    <source>
        <dbReference type="Proteomes" id="UP000198775"/>
    </source>
</evidence>
<dbReference type="EMBL" id="FOCX01000024">
    <property type="protein sequence ID" value="SEO94295.1"/>
    <property type="molecule type" value="Genomic_DNA"/>
</dbReference>
<gene>
    <name evidence="1" type="ORF">SAMN05216388_10246</name>
</gene>
<dbReference type="AlphaFoldDB" id="A0A1H8TTX2"/>
<sequence>MRLVSAFRLLTRFGEFASAELYEREDIVIP</sequence>
<evidence type="ECO:0000313" key="1">
    <source>
        <dbReference type="EMBL" id="SEO94295.1"/>
    </source>
</evidence>
<name>A0A1H8TTX2_9EURY</name>
<reference evidence="2" key="1">
    <citation type="submission" date="2016-10" db="EMBL/GenBank/DDBJ databases">
        <authorList>
            <person name="Varghese N."/>
            <person name="Submissions S."/>
        </authorList>
    </citation>
    <scope>NUCLEOTIDE SEQUENCE [LARGE SCALE GENOMIC DNA]</scope>
    <source>
        <strain evidence="2">IBRC-M 10043</strain>
    </source>
</reference>
<protein>
    <submittedName>
        <fullName evidence="1">Uncharacterized protein</fullName>
    </submittedName>
</protein>
<accession>A0A1H8TTX2</accession>
<dbReference type="Proteomes" id="UP000198775">
    <property type="component" value="Unassembled WGS sequence"/>
</dbReference>
<proteinExistence type="predicted"/>